<evidence type="ECO:0000256" key="4">
    <source>
        <dbReference type="ARBA" id="ARBA00022737"/>
    </source>
</evidence>
<evidence type="ECO:0000256" key="2">
    <source>
        <dbReference type="ARBA" id="ARBA00022723"/>
    </source>
</evidence>
<evidence type="ECO:0000256" key="3">
    <source>
        <dbReference type="ARBA" id="ARBA00022729"/>
    </source>
</evidence>
<evidence type="ECO:0000259" key="11">
    <source>
        <dbReference type="PROSITE" id="PS50041"/>
    </source>
</evidence>
<dbReference type="Pfam" id="PF03160">
    <property type="entry name" value="Calx-beta"/>
    <property type="match status" value="1"/>
</dbReference>
<keyword evidence="4" id="KW-0677">Repeat</keyword>
<dbReference type="CDD" id="cd00037">
    <property type="entry name" value="CLECT"/>
    <property type="match status" value="1"/>
</dbReference>
<evidence type="ECO:0000256" key="7">
    <source>
        <dbReference type="ARBA" id="ARBA00023157"/>
    </source>
</evidence>
<dbReference type="InterPro" id="IPR039005">
    <property type="entry name" value="CSPG_rpt"/>
</dbReference>
<dbReference type="InterPro" id="IPR045658">
    <property type="entry name" value="FRAS1-rel_N"/>
</dbReference>
<dbReference type="InterPro" id="IPR016187">
    <property type="entry name" value="CTDL_fold"/>
</dbReference>
<evidence type="ECO:0000256" key="5">
    <source>
        <dbReference type="ARBA" id="ARBA00022837"/>
    </source>
</evidence>
<feature type="repeat" description="CSPG" evidence="9">
    <location>
        <begin position="746"/>
        <end position="837"/>
    </location>
</feature>
<feature type="repeat" description="CSPG" evidence="9">
    <location>
        <begin position="383"/>
        <end position="470"/>
    </location>
</feature>
<keyword evidence="5" id="KW-0106">Calcium</keyword>
<evidence type="ECO:0000256" key="6">
    <source>
        <dbReference type="ARBA" id="ARBA00022889"/>
    </source>
</evidence>
<evidence type="ECO:0000313" key="13">
    <source>
        <dbReference type="RefSeq" id="XP_013786136.2"/>
    </source>
</evidence>
<dbReference type="Pfam" id="PF19309">
    <property type="entry name" value="Frem_N"/>
    <property type="match status" value="1"/>
</dbReference>
<keyword evidence="6" id="KW-0130">Cell adhesion</keyword>
<dbReference type="Gene3D" id="2.60.40.2030">
    <property type="match status" value="1"/>
</dbReference>
<dbReference type="PROSITE" id="PS50041">
    <property type="entry name" value="C_TYPE_LECTIN_2"/>
    <property type="match status" value="1"/>
</dbReference>
<dbReference type="Pfam" id="PF16184">
    <property type="entry name" value="Cadherin_3"/>
    <property type="match status" value="12"/>
</dbReference>
<dbReference type="PANTHER" id="PTHR45739">
    <property type="entry name" value="MATRIX PROTEIN, PUTATIVE-RELATED"/>
    <property type="match status" value="1"/>
</dbReference>
<feature type="repeat" description="CSPG" evidence="9">
    <location>
        <begin position="860"/>
        <end position="952"/>
    </location>
</feature>
<gene>
    <name evidence="13" type="primary">LOC106470152</name>
</gene>
<dbReference type="RefSeq" id="XP_013786136.2">
    <property type="nucleotide sequence ID" value="XM_013930682.2"/>
</dbReference>
<feature type="repeat" description="CSPG" evidence="9">
    <location>
        <begin position="1219"/>
        <end position="1316"/>
    </location>
</feature>
<feature type="repeat" description="CSPG" evidence="9">
    <location>
        <begin position="978"/>
        <end position="1080"/>
    </location>
</feature>
<feature type="repeat" description="CSPG" evidence="9">
    <location>
        <begin position="610"/>
        <end position="724"/>
    </location>
</feature>
<dbReference type="SUPFAM" id="SSF56436">
    <property type="entry name" value="C-type lectin-like"/>
    <property type="match status" value="1"/>
</dbReference>
<dbReference type="InterPro" id="IPR038081">
    <property type="entry name" value="CalX-like_sf"/>
</dbReference>
<feature type="repeat" description="CSPG" evidence="9">
    <location>
        <begin position="1450"/>
        <end position="1540"/>
    </location>
</feature>
<keyword evidence="8" id="KW-0325">Glycoprotein</keyword>
<proteinExistence type="inferred from homology"/>
<dbReference type="PANTHER" id="PTHR45739:SF11">
    <property type="entry name" value="FRAS1-RELATED EXTRACELLULAR MATRIX PROTEIN 1-LIKE ISOFORM X1"/>
    <property type="match status" value="1"/>
</dbReference>
<keyword evidence="3 10" id="KW-0732">Signal</keyword>
<dbReference type="Gene3D" id="3.10.100.10">
    <property type="entry name" value="Mannose-Binding Protein A, subunit A"/>
    <property type="match status" value="1"/>
</dbReference>
<feature type="repeat" description="CSPG" evidence="9">
    <location>
        <begin position="1556"/>
        <end position="1648"/>
    </location>
</feature>
<accession>A0ABM1BPG7</accession>
<comment type="similarity">
    <text evidence="1">Belongs to the FRAS1 family.</text>
</comment>
<dbReference type="SUPFAM" id="SSF141072">
    <property type="entry name" value="CalX-like"/>
    <property type="match status" value="1"/>
</dbReference>
<feature type="repeat" description="CSPG" evidence="9">
    <location>
        <begin position="1101"/>
        <end position="1198"/>
    </location>
</feature>
<feature type="repeat" description="CSPG" evidence="9">
    <location>
        <begin position="1337"/>
        <end position="1429"/>
    </location>
</feature>
<evidence type="ECO:0000256" key="10">
    <source>
        <dbReference type="SAM" id="SignalP"/>
    </source>
</evidence>
<dbReference type="InterPro" id="IPR051561">
    <property type="entry name" value="FRAS1_ECM"/>
</dbReference>
<feature type="signal peptide" evidence="10">
    <location>
        <begin position="1"/>
        <end position="25"/>
    </location>
</feature>
<dbReference type="Proteomes" id="UP000694941">
    <property type="component" value="Unplaced"/>
</dbReference>
<feature type="domain" description="C-type lectin" evidence="11">
    <location>
        <begin position="1942"/>
        <end position="2049"/>
    </location>
</feature>
<feature type="repeat" description="CSPG" evidence="9">
    <location>
        <begin position="491"/>
        <end position="585"/>
    </location>
</feature>
<dbReference type="InterPro" id="IPR003644">
    <property type="entry name" value="Calx_beta"/>
</dbReference>
<dbReference type="PROSITE" id="PS00615">
    <property type="entry name" value="C_TYPE_LECTIN_1"/>
    <property type="match status" value="1"/>
</dbReference>
<protein>
    <submittedName>
        <fullName evidence="13">FRAS1-related extracellular matrix protein 1-like</fullName>
    </submittedName>
</protein>
<keyword evidence="2" id="KW-0479">Metal-binding</keyword>
<dbReference type="PROSITE" id="PS51854">
    <property type="entry name" value="CSPG"/>
    <property type="match status" value="12"/>
</dbReference>
<evidence type="ECO:0000313" key="12">
    <source>
        <dbReference type="Proteomes" id="UP000694941"/>
    </source>
</evidence>
<organism evidence="12 13">
    <name type="scientific">Limulus polyphemus</name>
    <name type="common">Atlantic horseshoe crab</name>
    <dbReference type="NCBI Taxonomy" id="6850"/>
    <lineage>
        <taxon>Eukaryota</taxon>
        <taxon>Metazoa</taxon>
        <taxon>Ecdysozoa</taxon>
        <taxon>Arthropoda</taxon>
        <taxon>Chelicerata</taxon>
        <taxon>Merostomata</taxon>
        <taxon>Xiphosura</taxon>
        <taxon>Limulidae</taxon>
        <taxon>Limulus</taxon>
    </lineage>
</organism>
<evidence type="ECO:0000256" key="1">
    <source>
        <dbReference type="ARBA" id="ARBA00005529"/>
    </source>
</evidence>
<feature type="chain" id="PRO_5047003355" evidence="10">
    <location>
        <begin position="26"/>
        <end position="2063"/>
    </location>
</feature>
<name>A0ABM1BPG7_LIMPO</name>
<evidence type="ECO:0000256" key="9">
    <source>
        <dbReference type="PROSITE-ProRule" id="PRU01201"/>
    </source>
</evidence>
<dbReference type="SMART" id="SM00034">
    <property type="entry name" value="CLECT"/>
    <property type="match status" value="1"/>
</dbReference>
<dbReference type="InterPro" id="IPR018378">
    <property type="entry name" value="C-type_lectin_CS"/>
</dbReference>
<evidence type="ECO:0000256" key="8">
    <source>
        <dbReference type="ARBA" id="ARBA00023180"/>
    </source>
</evidence>
<dbReference type="GeneID" id="106470152"/>
<dbReference type="Pfam" id="PF00059">
    <property type="entry name" value="Lectin_C"/>
    <property type="match status" value="1"/>
</dbReference>
<reference evidence="13" key="1">
    <citation type="submission" date="2025-08" db="UniProtKB">
        <authorList>
            <consortium name="RefSeq"/>
        </authorList>
    </citation>
    <scope>IDENTIFICATION</scope>
    <source>
        <tissue evidence="13">Muscle</tissue>
    </source>
</reference>
<feature type="repeat" description="CSPG" evidence="9">
    <location>
        <begin position="262"/>
        <end position="360"/>
    </location>
</feature>
<dbReference type="InterPro" id="IPR001304">
    <property type="entry name" value="C-type_lectin-like"/>
</dbReference>
<keyword evidence="12" id="KW-1185">Reference proteome</keyword>
<keyword evidence="7" id="KW-1015">Disulfide bond</keyword>
<dbReference type="InterPro" id="IPR016186">
    <property type="entry name" value="C-type_lectin-like/link_sf"/>
</dbReference>
<sequence length="2063" mass="230803">MTSFWEHPTLWLVFGLVWILKLHSCFHVQTRDIDVAIGRGVFLQPQDLIFHGIGADDICRLEVVSVEPMSQRVGVLEPKIFDCFFKPDRVRYTHFGLPFIKQDIIKLYAYKLSVNNTISRSVTLTINIKSVKFDVTVVKAPLVVEDFFGVSEPISQKNLEFLYNKQDGASCKVRFSVHQSSWPAYGQIVIGHQRRFIDVIKVDCDDLVQVDLQYEHLKPPTPDTDYILLLVETSDPHLNGGGLVTEWVTLPVEIKSGFPNLPPKASFSSTFLMAVQQFILTPITPNVLSASDGETPKGKLIFNVSTELTPDVGFIVHLSDHTQPIYSFRQSDIENGDIAYKPSTKPVSADQTLSIKFIVLDAEFKESDPVELHIFIRSSTASFPRVSVSSGLVLLEGQSRPLLPQNLEVVDKDNIEEVQVFVSGGLKHGQLKVGGKSYISFTLADLIGGHVVYHHDDSDSSKDTIHLRVTDKSQSTLVAFPVTVLPKDDDPPVLTVNVGLQLVQGGLTIITPTLLNATDQDSEDQYITYVVKKKAEFGVLWKKHVWEVVGVEVQNFTQGDINNELIYYHHLGNKGSMDSFEVILMDGSDPPNKSFPYKVLVGINPASNEPPQRHPNCSLHLEVKEDVVGILTQDMLHYVDLDSKPSEVVFTVTSSPRFIGSFALSDAGKFVSVAGQVSLKKNFTLPSLTYFTQEEIRHHKVAYMPPASDVGPNPQTLQVVMSVSDRQGNTVTGQFFNITILPVDNQAPKLYTGHILVQEGSSTLLSTNEVSVHDLDTLSSKLMISLFTVPLHGSLLRGGQVLRVGDLLSLDDILTLQVEYSHDGSESISDSFTVGVSDGKHFVSGNVLVDVEPVNDQNPVWKRGLKTEVTVNEGGSVVLTPDVLAASDLDSDDLSLIFSLTEAPYYGSLMVGKKATNRFMQRNVTKGEVLYVHNGREIGEKGKQDALIFVVSDRPFPRLFDQPKHTVTVLILPMNNRPPQIHFQRAVLVEEGQQAVIDDKIISVSDADTQISMLRCFVTKEPDFGFLENTRPLIEYETERRGRVAHTFLFEDVQAGYIYYIQSKHKGLEPEADFFEVMVSDGVFNTSSVLVSIKIIPVNDEVPLVTLKNLTVPEGGLARLDPDTLTVTDRDFPGNIITVRIETAPKSGSLVQVVHLDHANMERDLPFVELTLDGFYQNVHYRHSGNENFFDWFTLAVSDGKNTVSKTAYVSVTPLNDEPPRVFKNIGGEVDNQGNLLLSSALLLAIDEDTPPEQLIYHVTTPPNLGILQKLQRKWLWTVLDPMNFSQEEISNNLIRYSYQGLSTSLKQDSFQYSVGDGVHQTKVFLFPILLADFHNRTTEFRLNGTVVPFGSHVTVSRNSFGDVMEDLEAEDFFIVTRTPQYGHLEISSSAGEPIGQFSLQELLDGQVIYNHTVQDIQTELDSFDFMVVKGNREITGIFPIKISPIIDYSVVLTTLKKLKVFQNGTAVISSNHLEARGDQLAPEDVHFIVVEYPHFGILLKNNRDIVQNFSQEDINKGNVSYKKESSNFTTSDNFVFQLSSKNTIAHKSEDGKQTNFRILCLRKILENGEYGFTLTTRNLMAVGEDSNVEELQYELIGLPQNGFLRVKSYSQPVTSFTQLDVNEKNVRYVIHDSKVNAMNDSFTFRIVSNGKSEKEHSIVLHWSVAQFSLPEYRVCENQKYFIVEILRRGSLNGSSFVTVLAIDQTAQAKKDYIPDKANIIQFDPGTTIAVWNIEVIQDGLVEAPIEQIQIVLFDPINTVINDVGRVALISIHDESWNDCQTTTGKNSGVAPDWSSIPKNIPDTSGWGNYPLCSSFYTGLLHFNPTIREFQECNGEDWVLWKPTSKDSSHKLSSKEVVGMSPVKKIDSSSKPPGVLLPMTNRSSSETPPHEFHYIASFQRGSDVQHRDTVLSGGLPKNNDNKVVHKTTKSHSSECPDDWRLYGNLCYGFLRGQISGKEALNSCRKRYDGQVAAVQSLEHNKWLLQLAEGRPFWIGLQYNRRNARWGYKGLSEVPFVNWKPRFPKVSRKGRVKHRCVLVRGTGQWINRNCAGHHHNIVCSRPPG</sequence>